<dbReference type="Gene3D" id="3.40.710.10">
    <property type="entry name" value="DD-peptidase/beta-lactamase superfamily"/>
    <property type="match status" value="1"/>
</dbReference>
<protein>
    <submittedName>
        <fullName evidence="2">Serine hydrolase domain-containing protein</fullName>
        <ecNumber evidence="2">3.-.-.-</ecNumber>
    </submittedName>
</protein>
<accession>A0ABW6K8N4</accession>
<feature type="domain" description="Beta-lactamase-related" evidence="1">
    <location>
        <begin position="23"/>
        <end position="291"/>
    </location>
</feature>
<sequence>MQNPVLQKLDKRIKDIKVESLVIRKDHQLIYEYQKNKKMKEKSFKIYSITKAVIGLLIGIAKSKELILDLHTPIYHYFSEIVLNDERKKEITIHHLLSMTSGLQWSDTSGSGGNLSQTKNWVKFTLDQPLLHKPGEVFQYSCGSSHLLSAIITKVSGMTTDKFAEEYLFGPLQIKKHHWLTDPQGIPGGGFSLNLNTEDLMKLGILCMEGGCYKGKRVISSGWITQMTSPQKLVEESGMEHYSYGYQWWILEDKDLDNSLQLYYAAGLFGQYIIVIPKLKIISVIKSQLKAEDQHHPFSYVVEMVKQLYKEELTAIS</sequence>
<evidence type="ECO:0000259" key="1">
    <source>
        <dbReference type="Pfam" id="PF00144"/>
    </source>
</evidence>
<dbReference type="InterPro" id="IPR050789">
    <property type="entry name" value="Diverse_Enzym_Activities"/>
</dbReference>
<dbReference type="InterPro" id="IPR001466">
    <property type="entry name" value="Beta-lactam-related"/>
</dbReference>
<dbReference type="EC" id="3.-.-.-" evidence="2"/>
<comment type="caution">
    <text evidence="2">The sequence shown here is derived from an EMBL/GenBank/DDBJ whole genome shotgun (WGS) entry which is preliminary data.</text>
</comment>
<keyword evidence="3" id="KW-1185">Reference proteome</keyword>
<dbReference type="PANTHER" id="PTHR43283:SF7">
    <property type="entry name" value="BETA-LACTAMASE-RELATED DOMAIN-CONTAINING PROTEIN"/>
    <property type="match status" value="1"/>
</dbReference>
<dbReference type="RefSeq" id="WP_389358870.1">
    <property type="nucleotide sequence ID" value="NZ_JBIACK010000001.1"/>
</dbReference>
<gene>
    <name evidence="2" type="ORF">ACFYKX_05635</name>
</gene>
<dbReference type="GO" id="GO:0016787">
    <property type="term" value="F:hydrolase activity"/>
    <property type="evidence" value="ECO:0007669"/>
    <property type="project" value="UniProtKB-KW"/>
</dbReference>
<dbReference type="Proteomes" id="UP001601059">
    <property type="component" value="Unassembled WGS sequence"/>
</dbReference>
<keyword evidence="2" id="KW-0378">Hydrolase</keyword>
<organism evidence="2 3">
    <name type="scientific">Cytobacillus spartinae</name>
    <dbReference type="NCBI Taxonomy" id="3299023"/>
    <lineage>
        <taxon>Bacteria</taxon>
        <taxon>Bacillati</taxon>
        <taxon>Bacillota</taxon>
        <taxon>Bacilli</taxon>
        <taxon>Bacillales</taxon>
        <taxon>Bacillaceae</taxon>
        <taxon>Cytobacillus</taxon>
    </lineage>
</organism>
<name>A0ABW6K8N4_9BACI</name>
<dbReference type="InterPro" id="IPR012338">
    <property type="entry name" value="Beta-lactam/transpept-like"/>
</dbReference>
<dbReference type="PANTHER" id="PTHR43283">
    <property type="entry name" value="BETA-LACTAMASE-RELATED"/>
    <property type="match status" value="1"/>
</dbReference>
<reference evidence="2 3" key="1">
    <citation type="submission" date="2024-08" db="EMBL/GenBank/DDBJ databases">
        <title>Two novel Cytobacillus novel species.</title>
        <authorList>
            <person name="Liu G."/>
        </authorList>
    </citation>
    <scope>NUCLEOTIDE SEQUENCE [LARGE SCALE GENOMIC DNA]</scope>
    <source>
        <strain evidence="2 3">FJAT-54145</strain>
    </source>
</reference>
<dbReference type="Pfam" id="PF00144">
    <property type="entry name" value="Beta-lactamase"/>
    <property type="match status" value="1"/>
</dbReference>
<dbReference type="EMBL" id="JBIACK010000001">
    <property type="protein sequence ID" value="MFE8700104.1"/>
    <property type="molecule type" value="Genomic_DNA"/>
</dbReference>
<dbReference type="SUPFAM" id="SSF56601">
    <property type="entry name" value="beta-lactamase/transpeptidase-like"/>
    <property type="match status" value="1"/>
</dbReference>
<proteinExistence type="predicted"/>
<evidence type="ECO:0000313" key="3">
    <source>
        <dbReference type="Proteomes" id="UP001601059"/>
    </source>
</evidence>
<evidence type="ECO:0000313" key="2">
    <source>
        <dbReference type="EMBL" id="MFE8700104.1"/>
    </source>
</evidence>